<evidence type="ECO:0000256" key="4">
    <source>
        <dbReference type="ARBA" id="ARBA00022553"/>
    </source>
</evidence>
<proteinExistence type="inferred from homology"/>
<keyword evidence="6 22" id="KW-0812">Transmembrane</keyword>
<keyword evidence="13 18" id="KW-0829">Tyrosine-protein kinase</keyword>
<feature type="binding site" evidence="19 20">
    <location>
        <position position="743"/>
    </location>
    <ligand>
        <name>ATP</name>
        <dbReference type="ChEBI" id="CHEBI:30616"/>
    </ligand>
</feature>
<feature type="compositionally biased region" description="Polar residues" evidence="21">
    <location>
        <begin position="1192"/>
        <end position="1236"/>
    </location>
</feature>
<feature type="region of interest" description="Disordered" evidence="21">
    <location>
        <begin position="1010"/>
        <end position="1032"/>
    </location>
</feature>
<dbReference type="Pfam" id="PF00757">
    <property type="entry name" value="Furin-like"/>
    <property type="match status" value="1"/>
</dbReference>
<keyword evidence="4" id="KW-0597">Phosphoprotein</keyword>
<evidence type="ECO:0000256" key="2">
    <source>
        <dbReference type="ARBA" id="ARBA00004479"/>
    </source>
</evidence>
<comment type="similarity">
    <text evidence="18">Belongs to the protein kinase superfamily. Tyr protein kinase family. EGF receptor subfamily.</text>
</comment>
<evidence type="ECO:0000256" key="8">
    <source>
        <dbReference type="ARBA" id="ARBA00022741"/>
    </source>
</evidence>
<name>A0A9W7T964_TRIRA</name>
<dbReference type="PIRSF" id="PIRSF000619">
    <property type="entry name" value="TyrPK_EGF-R"/>
    <property type="match status" value="1"/>
</dbReference>
<dbReference type="GO" id="GO:0043066">
    <property type="term" value="P:negative regulation of apoptotic process"/>
    <property type="evidence" value="ECO:0007669"/>
    <property type="project" value="TreeGrafter"/>
</dbReference>
<dbReference type="Gene3D" id="6.10.250.2930">
    <property type="match status" value="1"/>
</dbReference>
<feature type="compositionally biased region" description="Basic and acidic residues" evidence="21">
    <location>
        <begin position="1354"/>
        <end position="1367"/>
    </location>
</feature>
<feature type="region of interest" description="Disordered" evidence="21">
    <location>
        <begin position="1185"/>
        <end position="1288"/>
    </location>
</feature>
<dbReference type="GO" id="GO:0012505">
    <property type="term" value="C:endomembrane system"/>
    <property type="evidence" value="ECO:0007669"/>
    <property type="project" value="UniProtKB-SubCell"/>
</dbReference>
<evidence type="ECO:0000256" key="17">
    <source>
        <dbReference type="ARBA" id="ARBA00051243"/>
    </source>
</evidence>
<dbReference type="FunFam" id="3.80.20.20:FF:000004">
    <property type="entry name" value="Receptor protein-tyrosine kinase"/>
    <property type="match status" value="1"/>
</dbReference>
<dbReference type="PRINTS" id="PR00109">
    <property type="entry name" value="TYRKINASE"/>
</dbReference>
<keyword evidence="5 18" id="KW-0808">Transferase</keyword>
<feature type="region of interest" description="Disordered" evidence="21">
    <location>
        <begin position="1345"/>
        <end position="1373"/>
    </location>
</feature>
<organism evidence="25 26">
    <name type="scientific">Triplophysa rosa</name>
    <name type="common">Cave loach</name>
    <dbReference type="NCBI Taxonomy" id="992332"/>
    <lineage>
        <taxon>Eukaryota</taxon>
        <taxon>Metazoa</taxon>
        <taxon>Chordata</taxon>
        <taxon>Craniata</taxon>
        <taxon>Vertebrata</taxon>
        <taxon>Euteleostomi</taxon>
        <taxon>Actinopterygii</taxon>
        <taxon>Neopterygii</taxon>
        <taxon>Teleostei</taxon>
        <taxon>Ostariophysi</taxon>
        <taxon>Cypriniformes</taxon>
        <taxon>Nemacheilidae</taxon>
        <taxon>Triplophysa</taxon>
    </lineage>
</organism>
<dbReference type="PANTHER" id="PTHR24416">
    <property type="entry name" value="TYROSINE-PROTEIN KINASE RECEPTOR"/>
    <property type="match status" value="1"/>
</dbReference>
<keyword evidence="11 22" id="KW-1133">Transmembrane helix</keyword>
<keyword evidence="26" id="KW-1185">Reference proteome</keyword>
<evidence type="ECO:0000256" key="21">
    <source>
        <dbReference type="SAM" id="MobiDB-lite"/>
    </source>
</evidence>
<dbReference type="CDD" id="cd00064">
    <property type="entry name" value="FU"/>
    <property type="match status" value="3"/>
</dbReference>
<evidence type="ECO:0000313" key="25">
    <source>
        <dbReference type="EMBL" id="KAI7794155.1"/>
    </source>
</evidence>
<evidence type="ECO:0000256" key="9">
    <source>
        <dbReference type="ARBA" id="ARBA00022777"/>
    </source>
</evidence>
<dbReference type="InterPro" id="IPR000719">
    <property type="entry name" value="Prot_kinase_dom"/>
</dbReference>
<evidence type="ECO:0000256" key="6">
    <source>
        <dbReference type="ARBA" id="ARBA00022692"/>
    </source>
</evidence>
<dbReference type="Gene3D" id="3.30.200.20">
    <property type="entry name" value="Phosphorylase Kinase, domain 1"/>
    <property type="match status" value="1"/>
</dbReference>
<evidence type="ECO:0000256" key="3">
    <source>
        <dbReference type="ARBA" id="ARBA00011902"/>
    </source>
</evidence>
<dbReference type="GO" id="GO:0009925">
    <property type="term" value="C:basal plasma membrane"/>
    <property type="evidence" value="ECO:0007669"/>
    <property type="project" value="TreeGrafter"/>
</dbReference>
<dbReference type="PANTHER" id="PTHR24416:SF88">
    <property type="entry name" value="RECEPTOR TYROSINE-PROTEIN KINASE ERBB-3"/>
    <property type="match status" value="1"/>
</dbReference>
<keyword evidence="9 18" id="KW-0418">Kinase</keyword>
<feature type="transmembrane region" description="Helical" evidence="22">
    <location>
        <begin position="642"/>
        <end position="666"/>
    </location>
</feature>
<dbReference type="InterPro" id="IPR001245">
    <property type="entry name" value="Ser-Thr/Tyr_kinase_cat_dom"/>
</dbReference>
<comment type="catalytic activity">
    <reaction evidence="17">
        <text>L-tyrosyl-[protein] + ATP = O-phospho-L-tyrosyl-[protein] + ADP + H(+)</text>
        <dbReference type="Rhea" id="RHEA:10596"/>
        <dbReference type="Rhea" id="RHEA-COMP:10136"/>
        <dbReference type="Rhea" id="RHEA-COMP:20101"/>
        <dbReference type="ChEBI" id="CHEBI:15378"/>
        <dbReference type="ChEBI" id="CHEBI:30616"/>
        <dbReference type="ChEBI" id="CHEBI:46858"/>
        <dbReference type="ChEBI" id="CHEBI:61978"/>
        <dbReference type="ChEBI" id="CHEBI:456216"/>
        <dbReference type="EC" id="2.7.10.1"/>
    </reaction>
</comment>
<keyword evidence="14" id="KW-1015">Disulfide bond</keyword>
<dbReference type="SUPFAM" id="SSF57184">
    <property type="entry name" value="Growth factor receptor domain"/>
    <property type="match status" value="2"/>
</dbReference>
<dbReference type="GO" id="GO:0005524">
    <property type="term" value="F:ATP binding"/>
    <property type="evidence" value="ECO:0007669"/>
    <property type="project" value="UniProtKB-UniRule"/>
</dbReference>
<dbReference type="FunFam" id="3.80.20.20:FF:000013">
    <property type="entry name" value="Erb-b2 receptor tyrosine kinase 3a"/>
    <property type="match status" value="1"/>
</dbReference>
<evidence type="ECO:0000313" key="26">
    <source>
        <dbReference type="Proteomes" id="UP001059041"/>
    </source>
</evidence>
<evidence type="ECO:0000256" key="12">
    <source>
        <dbReference type="ARBA" id="ARBA00023136"/>
    </source>
</evidence>
<evidence type="ECO:0000256" key="18">
    <source>
        <dbReference type="PIRNR" id="PIRNR000619"/>
    </source>
</evidence>
<dbReference type="FunFam" id="1.10.510.10:FF:000233">
    <property type="entry name" value="receptor tyrosine-protein kinase erbB-3"/>
    <property type="match status" value="1"/>
</dbReference>
<evidence type="ECO:0000256" key="14">
    <source>
        <dbReference type="ARBA" id="ARBA00023157"/>
    </source>
</evidence>
<dbReference type="Pfam" id="PF07714">
    <property type="entry name" value="PK_Tyr_Ser-Thr"/>
    <property type="match status" value="1"/>
</dbReference>
<dbReference type="InterPro" id="IPR050122">
    <property type="entry name" value="RTK"/>
</dbReference>
<dbReference type="SUPFAM" id="SSF56112">
    <property type="entry name" value="Protein kinase-like (PK-like)"/>
    <property type="match status" value="1"/>
</dbReference>
<dbReference type="InterPro" id="IPR000494">
    <property type="entry name" value="Rcpt_L-dom"/>
</dbReference>
<dbReference type="InterPro" id="IPR016245">
    <property type="entry name" value="Tyr_kinase_EGF/ERB/XmrK_rcpt"/>
</dbReference>
<dbReference type="GO" id="GO:0038132">
    <property type="term" value="F:neuregulin binding"/>
    <property type="evidence" value="ECO:0007669"/>
    <property type="project" value="TreeGrafter"/>
</dbReference>
<evidence type="ECO:0000256" key="20">
    <source>
        <dbReference type="PROSITE-ProRule" id="PRU10141"/>
    </source>
</evidence>
<evidence type="ECO:0000256" key="16">
    <source>
        <dbReference type="ARBA" id="ARBA00023180"/>
    </source>
</evidence>
<feature type="binding site" evidence="19">
    <location>
        <begin position="716"/>
        <end position="724"/>
    </location>
    <ligand>
        <name>ATP</name>
        <dbReference type="ChEBI" id="CHEBI:30616"/>
    </ligand>
</feature>
<evidence type="ECO:0000256" key="1">
    <source>
        <dbReference type="ARBA" id="ARBA00004308"/>
    </source>
</evidence>
<dbReference type="InterPro" id="IPR032778">
    <property type="entry name" value="GF_recep_IV"/>
</dbReference>
<dbReference type="InterPro" id="IPR044912">
    <property type="entry name" value="Egfr_JX_dom"/>
</dbReference>
<dbReference type="SUPFAM" id="SSF52058">
    <property type="entry name" value="L domain-like"/>
    <property type="match status" value="2"/>
</dbReference>
<keyword evidence="8 18" id="KW-0547">Nucleotide-binding</keyword>
<dbReference type="CDD" id="cd12095">
    <property type="entry name" value="TM_ErbB3"/>
    <property type="match status" value="1"/>
</dbReference>
<evidence type="ECO:0000256" key="15">
    <source>
        <dbReference type="ARBA" id="ARBA00023170"/>
    </source>
</evidence>
<dbReference type="InterPro" id="IPR011009">
    <property type="entry name" value="Kinase-like_dom_sf"/>
</dbReference>
<dbReference type="FunFam" id="2.10.220.10:FF:000001">
    <property type="entry name" value="Receptor protein-tyrosine kinase"/>
    <property type="match status" value="1"/>
</dbReference>
<dbReference type="InterPro" id="IPR006212">
    <property type="entry name" value="Furin_repeat"/>
</dbReference>
<dbReference type="PROSITE" id="PS50011">
    <property type="entry name" value="PROTEIN_KINASE_DOM"/>
    <property type="match status" value="1"/>
</dbReference>
<keyword evidence="10 18" id="KW-0067">ATP-binding</keyword>
<evidence type="ECO:0000256" key="7">
    <source>
        <dbReference type="ARBA" id="ARBA00022729"/>
    </source>
</evidence>
<dbReference type="SMART" id="SM00261">
    <property type="entry name" value="FU"/>
    <property type="match status" value="4"/>
</dbReference>
<dbReference type="Gene3D" id="1.10.510.10">
    <property type="entry name" value="Transferase(Phosphotransferase) domain 1"/>
    <property type="match status" value="1"/>
</dbReference>
<dbReference type="GO" id="GO:0007169">
    <property type="term" value="P:cell surface receptor protein tyrosine kinase signaling pathway"/>
    <property type="evidence" value="ECO:0007669"/>
    <property type="project" value="UniProtKB-UniRule"/>
</dbReference>
<evidence type="ECO:0000256" key="5">
    <source>
        <dbReference type="ARBA" id="ARBA00022679"/>
    </source>
</evidence>
<dbReference type="InterPro" id="IPR006211">
    <property type="entry name" value="Furin-like_Cys-rich_dom"/>
</dbReference>
<keyword evidence="16" id="KW-0325">Glycoprotein</keyword>
<dbReference type="InterPro" id="IPR009030">
    <property type="entry name" value="Growth_fac_rcpt_cys_sf"/>
</dbReference>
<feature type="chain" id="PRO_5040824531" description="Receptor protein-tyrosine kinase" evidence="23">
    <location>
        <begin position="23"/>
        <end position="1441"/>
    </location>
</feature>
<feature type="signal peptide" evidence="23">
    <location>
        <begin position="1"/>
        <end position="22"/>
    </location>
</feature>
<evidence type="ECO:0000256" key="23">
    <source>
        <dbReference type="SAM" id="SignalP"/>
    </source>
</evidence>
<dbReference type="GO" id="GO:0009966">
    <property type="term" value="P:regulation of signal transduction"/>
    <property type="evidence" value="ECO:0007669"/>
    <property type="project" value="UniProtKB-ARBA"/>
</dbReference>
<gene>
    <name evidence="25" type="ORF">IRJ41_014794</name>
</gene>
<dbReference type="GO" id="GO:0043235">
    <property type="term" value="C:receptor complex"/>
    <property type="evidence" value="ECO:0007669"/>
    <property type="project" value="TreeGrafter"/>
</dbReference>
<evidence type="ECO:0000259" key="24">
    <source>
        <dbReference type="PROSITE" id="PS50011"/>
    </source>
</evidence>
<dbReference type="FunFam" id="3.30.200.20:FF:000276">
    <property type="entry name" value="Receptor tyrosine-protein kinase erbB-3"/>
    <property type="match status" value="1"/>
</dbReference>
<comment type="caution">
    <text evidence="25">The sequence shown here is derived from an EMBL/GenBank/DDBJ whole genome shotgun (WGS) entry which is preliminary data.</text>
</comment>
<dbReference type="InterPro" id="IPR017441">
    <property type="entry name" value="Protein_kinase_ATP_BS"/>
</dbReference>
<accession>A0A9W7T964</accession>
<keyword evidence="12 18" id="KW-0472">Membrane</keyword>
<feature type="compositionally biased region" description="Polar residues" evidence="21">
    <location>
        <begin position="1256"/>
        <end position="1276"/>
    </location>
</feature>
<evidence type="ECO:0000256" key="11">
    <source>
        <dbReference type="ARBA" id="ARBA00022989"/>
    </source>
</evidence>
<dbReference type="FunFam" id="2.10.220.10:FF:000002">
    <property type="entry name" value="Receptor protein-tyrosine kinase"/>
    <property type="match status" value="1"/>
</dbReference>
<dbReference type="EMBL" id="JAFHDT010000021">
    <property type="protein sequence ID" value="KAI7794155.1"/>
    <property type="molecule type" value="Genomic_DNA"/>
</dbReference>
<evidence type="ECO:0000256" key="22">
    <source>
        <dbReference type="SAM" id="Phobius"/>
    </source>
</evidence>
<keyword evidence="7 23" id="KW-0732">Signal</keyword>
<evidence type="ECO:0000256" key="13">
    <source>
        <dbReference type="ARBA" id="ARBA00023137"/>
    </source>
</evidence>
<evidence type="ECO:0000256" key="19">
    <source>
        <dbReference type="PIRSR" id="PIRSR000619-2"/>
    </source>
</evidence>
<dbReference type="GO" id="GO:0004714">
    <property type="term" value="F:transmembrane receptor protein tyrosine kinase activity"/>
    <property type="evidence" value="ECO:0007669"/>
    <property type="project" value="UniProtKB-EC"/>
</dbReference>
<feature type="compositionally biased region" description="Polar residues" evidence="21">
    <location>
        <begin position="1309"/>
        <end position="1327"/>
    </location>
</feature>
<dbReference type="Gene3D" id="3.80.20.20">
    <property type="entry name" value="Receptor L-domain"/>
    <property type="match status" value="2"/>
</dbReference>
<dbReference type="GO" id="GO:0022008">
    <property type="term" value="P:neurogenesis"/>
    <property type="evidence" value="ECO:0007669"/>
    <property type="project" value="TreeGrafter"/>
</dbReference>
<dbReference type="GO" id="GO:0008284">
    <property type="term" value="P:positive regulation of cell population proliferation"/>
    <property type="evidence" value="ECO:0007669"/>
    <property type="project" value="TreeGrafter"/>
</dbReference>
<feature type="region of interest" description="Disordered" evidence="21">
    <location>
        <begin position="1119"/>
        <end position="1173"/>
    </location>
</feature>
<dbReference type="Proteomes" id="UP001059041">
    <property type="component" value="Linkage Group LG21"/>
</dbReference>
<protein>
    <recommendedName>
        <fullName evidence="3 18">Receptor protein-tyrosine kinase</fullName>
        <ecNumber evidence="3 18">2.7.10.1</ecNumber>
    </recommendedName>
</protein>
<dbReference type="Pfam" id="PF14843">
    <property type="entry name" value="GF_recep_IV"/>
    <property type="match status" value="1"/>
</dbReference>
<dbReference type="Pfam" id="PF01030">
    <property type="entry name" value="Recep_L_domain"/>
    <property type="match status" value="2"/>
</dbReference>
<comment type="subcellular location">
    <subcellularLocation>
        <location evidence="1">Endomembrane system</location>
    </subcellularLocation>
    <subcellularLocation>
        <location evidence="2">Membrane</location>
        <topology evidence="2">Single-pass type I membrane protein</topology>
    </subcellularLocation>
</comment>
<reference evidence="25" key="1">
    <citation type="submission" date="2021-02" db="EMBL/GenBank/DDBJ databases">
        <title>Comparative genomics reveals that relaxation of natural selection precedes convergent phenotypic evolution of cavefish.</title>
        <authorList>
            <person name="Peng Z."/>
        </authorList>
    </citation>
    <scope>NUCLEOTIDE SEQUENCE</scope>
    <source>
        <tissue evidence="25">Muscle</tissue>
    </source>
</reference>
<evidence type="ECO:0000256" key="10">
    <source>
        <dbReference type="ARBA" id="ARBA00022840"/>
    </source>
</evidence>
<dbReference type="Gene3D" id="2.10.220.10">
    <property type="entry name" value="Hormone Receptor, Insulin-like Growth Factor Receptor 1, Chain A, domain 2"/>
    <property type="match status" value="3"/>
</dbReference>
<dbReference type="GO" id="GO:0038131">
    <property type="term" value="F:neuregulin receptor activity"/>
    <property type="evidence" value="ECO:0007669"/>
    <property type="project" value="TreeGrafter"/>
</dbReference>
<dbReference type="PROSITE" id="PS00107">
    <property type="entry name" value="PROTEIN_KINASE_ATP"/>
    <property type="match status" value="1"/>
</dbReference>
<keyword evidence="15 18" id="KW-0675">Receptor</keyword>
<dbReference type="EC" id="2.7.10.1" evidence="3 18"/>
<feature type="region of interest" description="Disordered" evidence="21">
    <location>
        <begin position="1301"/>
        <end position="1327"/>
    </location>
</feature>
<sequence>MRQQVLVLGALMFLCVLQPATLQTQEVCTGTKNALSSTGTPAQHYNNLKERYTGCEIVIGNLEITQMEDNLDFSFLGSIREVTGYILIAMNQFSRLPLNQLRVIRGSSLYEKEWALSVFHNFEGHHGLESLGLTNLTEILEGGVQIVQNKNLSLSIKWQDIVRDSDARIEIQNNGDKARCDPTCGGYCWGPSKDQCQKLTKTVCAPQCHGHCFGTEPNECCHTECAGGCVGPRDTDCFACRHVNHSGACVPHCPWPLVYNRQTFQLEPNSEAMYQFGSICVPKCPAHFVVDGSACVSSCPPGKTEKEKNDIKQCEPCIGLCPKVCDGTGASHRQTVDSSNIDSFINCTKIQGSLHFLILGIKGDSYHNIPPLEPEKLKVFNTVKEITGILNIQSWPDGLNDLSVFSSLTTIQGRSLHNSIRPFSLLVMKIPSLTSLGLRSLREVSDGSVYISNNINLCYHHTVDWIQIFTGSRRLRRRINNDIKDNKPQDQCEAEGHICDPLCSDAGCWGQGPEQCLSCRNHSRHGTCVAHCNLYTGEPREFTAPSGECLACHPECLPQNGQQTCHGEGADQCVVCSHLMDGPHCVSSCPNGVNGEKGQTIFKYPNTAGHCELCHVNCTGGCTGPTLRDCIDPDRQVNSSHIAGIAVAVFAGIIVLLALFVLGMLYHRGLAIRRKRALRRYLQSGESMEPLDPGEKGTKVHARILKAQELRKGKLLGYGVFGTVNKGFWMPEGDSVKIPVAIKTIQDRSGRQTFTEITDHMLGMGSLDHPYIVRLLGICPGTSLQLVTQLSSQGSLRQHLQQHKDSLDPQRLLNWCVQISKGMYYLEEHCIVHRNLAARNVLLKSDYIVQISDFGVADLLYPDDKKYVYSEHKMPIKWMALESILFRRYTHQSDVWSFGVTVWEMMSCGAEPYASMQPHDVPGLLEKGERLAQPHICTIDVYMVMVKCWMIDENVRPTFKELANEFTRMARDPPRYLVVKLPQDCNGADESHQRDVKGPHLDTHLQDEDDEVLGDGLDTPPLLQSPARSHSRLRMASYKGTSDHITPVGYLPMTPGPGGDPRQIRAQRRRTGSARTESECSEGRGTMGDIEMTELASQTGSLRRGRSRMDSAYMSTSVSVASDPFSPGLEGVDEDYNGYVLPTDTRNQDRGSKSAVHHSRLSRGSKSALSIPKPDTTQEYELMHKQPLGVSPSPTDTTESSALLNKQSSPTKPANTCILQQKTDSDPTQTKQSDNGINPPEEDSLLSGACGDSPVETATCNEGNRSERLPSQSSAVEENLSEDRQPQETAVEYEYMDIRTETLPEHHQNTTGESVGTSNGRTSSTDVTVSREGVYQNISELPRLTTTQSGRRKAREDSHSNTRHGEYVDMDASGKPCCEADQPEYQNLPVKGRPVVGEESQKNSLRSCMKVYNGIEEQSTSFDNPDYWHSRLFHKQDAVCT</sequence>
<feature type="domain" description="Protein kinase" evidence="24">
    <location>
        <begin position="710"/>
        <end position="967"/>
    </location>
</feature>
<feature type="region of interest" description="Disordered" evidence="21">
    <location>
        <begin position="1053"/>
        <end position="1085"/>
    </location>
</feature>
<dbReference type="InterPro" id="IPR036941">
    <property type="entry name" value="Rcpt_L-dom_sf"/>
</dbReference>